<dbReference type="PRINTS" id="PR00959">
    <property type="entry name" value="MEVGALKINASE"/>
</dbReference>
<dbReference type="InterPro" id="IPR019741">
    <property type="entry name" value="Galactokinase_CS"/>
</dbReference>
<evidence type="ECO:0000259" key="14">
    <source>
        <dbReference type="Pfam" id="PF08544"/>
    </source>
</evidence>
<sequence>MSAPQPVGDVVGRAAAGFTAQFGGQAAGSWAAPGRVNLIGEHTDYNEGFVLPFALPMRTIVAADRQDGEHWTVWSELPDETITFGAHDVAEPGRVTGWGAYVAGVVWALREAGHRVPGARLAIASDVPLGSGLSSSAALESAVLAALLDLGGLELPATAQPRLAQRAENVYVGAPTGIMDQSASIRCRAGHALFLDCRDESVEHIPFDLEAAGLAVLVINSRAPHRHADGEYAARRRSCEAGARALGVAALRDVGVDQLDAALAQLDDEETRRRVRHVVTEDQRVLDTVALLRAARVNEIGPLLTASHVSMRDDFEITVPEVDTAVEAALAAGALGARMTGGGFGGCVLALVEVDRADAVAAAVTTAYAERGFTTPGTVPVLPSPGATRLA</sequence>
<dbReference type="Gene3D" id="3.30.230.10">
    <property type="match status" value="1"/>
</dbReference>
<feature type="domain" description="GHMP kinase C-terminal" evidence="14">
    <location>
        <begin position="290"/>
        <end position="369"/>
    </location>
</feature>
<dbReference type="InterPro" id="IPR020568">
    <property type="entry name" value="Ribosomal_Su5_D2-typ_SF"/>
</dbReference>
<keyword evidence="5 11" id="KW-0547">Nucleotide-binding</keyword>
<accession>A0ABS1YDQ6</accession>
<keyword evidence="9 11" id="KW-0299">Galactose metabolism</keyword>
<dbReference type="PROSITE" id="PS00106">
    <property type="entry name" value="GALACTOKINASE"/>
    <property type="match status" value="1"/>
</dbReference>
<dbReference type="PANTHER" id="PTHR10457:SF7">
    <property type="entry name" value="GALACTOKINASE-RELATED"/>
    <property type="match status" value="1"/>
</dbReference>
<dbReference type="NCBIfam" id="TIGR00131">
    <property type="entry name" value="gal_kin"/>
    <property type="match status" value="1"/>
</dbReference>
<dbReference type="EC" id="2.7.1.6" evidence="11 12"/>
<dbReference type="Proteomes" id="UP000622245">
    <property type="component" value="Unassembled WGS sequence"/>
</dbReference>
<keyword evidence="17" id="KW-1185">Reference proteome</keyword>
<organism evidence="16 17">
    <name type="scientific">Micromonospora tarensis</name>
    <dbReference type="NCBI Taxonomy" id="2806100"/>
    <lineage>
        <taxon>Bacteria</taxon>
        <taxon>Bacillati</taxon>
        <taxon>Actinomycetota</taxon>
        <taxon>Actinomycetes</taxon>
        <taxon>Micromonosporales</taxon>
        <taxon>Micromonosporaceae</taxon>
        <taxon>Micromonospora</taxon>
    </lineage>
</organism>
<keyword evidence="7 11" id="KW-0067">ATP-binding</keyword>
<evidence type="ECO:0000256" key="9">
    <source>
        <dbReference type="ARBA" id="ARBA00023144"/>
    </source>
</evidence>
<dbReference type="Pfam" id="PF00288">
    <property type="entry name" value="GHMP_kinases_N"/>
    <property type="match status" value="1"/>
</dbReference>
<gene>
    <name evidence="11 16" type="primary">galK</name>
    <name evidence="16" type="ORF">JM949_08775</name>
</gene>
<dbReference type="GO" id="GO:0004335">
    <property type="term" value="F:galactokinase activity"/>
    <property type="evidence" value="ECO:0007669"/>
    <property type="project" value="UniProtKB-EC"/>
</dbReference>
<feature type="binding site" evidence="11">
    <location>
        <begin position="41"/>
        <end position="44"/>
    </location>
    <ligand>
        <name>substrate</name>
    </ligand>
</feature>
<dbReference type="InterPro" id="IPR013750">
    <property type="entry name" value="GHMP_kinase_C_dom"/>
</dbReference>
<evidence type="ECO:0000256" key="11">
    <source>
        <dbReference type="HAMAP-Rule" id="MF_00246"/>
    </source>
</evidence>
<evidence type="ECO:0000256" key="12">
    <source>
        <dbReference type="NCBIfam" id="TIGR00131"/>
    </source>
</evidence>
<comment type="catalytic activity">
    <reaction evidence="11">
        <text>alpha-D-galactose + ATP = alpha-D-galactose 1-phosphate + ADP + H(+)</text>
        <dbReference type="Rhea" id="RHEA:13553"/>
        <dbReference type="ChEBI" id="CHEBI:15378"/>
        <dbReference type="ChEBI" id="CHEBI:28061"/>
        <dbReference type="ChEBI" id="CHEBI:30616"/>
        <dbReference type="ChEBI" id="CHEBI:58336"/>
        <dbReference type="ChEBI" id="CHEBI:456216"/>
        <dbReference type="EC" id="2.7.1.6"/>
    </reaction>
</comment>
<feature type="binding site" evidence="11">
    <location>
        <position position="232"/>
    </location>
    <ligand>
        <name>substrate</name>
    </ligand>
</feature>
<feature type="domain" description="Galactokinase N-terminal" evidence="15">
    <location>
        <begin position="18"/>
        <end position="64"/>
    </location>
</feature>
<keyword evidence="4 11" id="KW-0479">Metal-binding</keyword>
<evidence type="ECO:0000256" key="1">
    <source>
        <dbReference type="ARBA" id="ARBA00006566"/>
    </source>
</evidence>
<comment type="subcellular location">
    <subcellularLocation>
        <location evidence="11">Cytoplasm</location>
    </subcellularLocation>
</comment>
<feature type="active site" description="Proton acceptor" evidence="11">
    <location>
        <position position="180"/>
    </location>
</feature>
<dbReference type="SUPFAM" id="SSF55060">
    <property type="entry name" value="GHMP Kinase, C-terminal domain"/>
    <property type="match status" value="1"/>
</dbReference>
<evidence type="ECO:0000259" key="13">
    <source>
        <dbReference type="Pfam" id="PF00288"/>
    </source>
</evidence>
<keyword evidence="8 11" id="KW-0460">Magnesium</keyword>
<dbReference type="PANTHER" id="PTHR10457">
    <property type="entry name" value="MEVALONATE KINASE/GALACTOKINASE"/>
    <property type="match status" value="1"/>
</dbReference>
<reference evidence="16 17" key="1">
    <citation type="submission" date="2021-01" db="EMBL/GenBank/DDBJ databases">
        <title>Draft genome sequence of Micromonospora sp. strain STR1s_6.</title>
        <authorList>
            <person name="Karlyshev A."/>
            <person name="Jawad R."/>
        </authorList>
    </citation>
    <scope>NUCLEOTIDE SEQUENCE [LARGE SCALE GENOMIC DNA]</scope>
    <source>
        <strain evidence="16 17">STR1S-6</strain>
    </source>
</reference>
<feature type="binding site" evidence="11">
    <location>
        <position position="168"/>
    </location>
    <ligand>
        <name>Mg(2+)</name>
        <dbReference type="ChEBI" id="CHEBI:18420"/>
    </ligand>
</feature>
<protein>
    <recommendedName>
        <fullName evidence="11 12">Galactokinase</fullName>
        <ecNumber evidence="11 12">2.7.1.6</ecNumber>
    </recommendedName>
    <alternativeName>
        <fullName evidence="11">Galactose kinase</fullName>
    </alternativeName>
</protein>
<dbReference type="PROSITE" id="PS00627">
    <property type="entry name" value="GHMP_KINASES_ATP"/>
    <property type="match status" value="1"/>
</dbReference>
<comment type="pathway">
    <text evidence="11">Carbohydrate metabolism; galactose metabolism.</text>
</comment>
<comment type="caution">
    <text evidence="16">The sequence shown here is derived from an EMBL/GenBank/DDBJ whole genome shotgun (WGS) entry which is preliminary data.</text>
</comment>
<feature type="domain" description="GHMP kinase N-terminal" evidence="13">
    <location>
        <begin position="101"/>
        <end position="185"/>
    </location>
</feature>
<evidence type="ECO:0000313" key="16">
    <source>
        <dbReference type="EMBL" id="MBM0275538.1"/>
    </source>
</evidence>
<dbReference type="InterPro" id="IPR006203">
    <property type="entry name" value="GHMP_knse_ATP-bd_CS"/>
</dbReference>
<dbReference type="Pfam" id="PF08544">
    <property type="entry name" value="GHMP_kinases_C"/>
    <property type="match status" value="1"/>
</dbReference>
<dbReference type="EMBL" id="JAEVHL010000026">
    <property type="protein sequence ID" value="MBM0275538.1"/>
    <property type="molecule type" value="Genomic_DNA"/>
</dbReference>
<evidence type="ECO:0000256" key="7">
    <source>
        <dbReference type="ARBA" id="ARBA00022840"/>
    </source>
</evidence>
<dbReference type="InterPro" id="IPR036554">
    <property type="entry name" value="GHMP_kinase_C_sf"/>
</dbReference>
<feature type="binding site" evidence="11">
    <location>
        <begin position="130"/>
        <end position="136"/>
    </location>
    <ligand>
        <name>ATP</name>
        <dbReference type="ChEBI" id="CHEBI:30616"/>
    </ligand>
</feature>
<dbReference type="SUPFAM" id="SSF54211">
    <property type="entry name" value="Ribosomal protein S5 domain 2-like"/>
    <property type="match status" value="1"/>
</dbReference>
<dbReference type="RefSeq" id="WP_203147934.1">
    <property type="nucleotide sequence ID" value="NZ_JAEVHL010000026.1"/>
</dbReference>
<dbReference type="InterPro" id="IPR014721">
    <property type="entry name" value="Ribsml_uS5_D2-typ_fold_subgr"/>
</dbReference>
<name>A0ABS1YDQ6_9ACTN</name>
<dbReference type="Gene3D" id="3.30.70.890">
    <property type="entry name" value="GHMP kinase, C-terminal domain"/>
    <property type="match status" value="1"/>
</dbReference>
<evidence type="ECO:0000256" key="2">
    <source>
        <dbReference type="ARBA" id="ARBA00022490"/>
    </source>
</evidence>
<dbReference type="InterPro" id="IPR000705">
    <property type="entry name" value="Galactokinase"/>
</dbReference>
<dbReference type="InterPro" id="IPR006204">
    <property type="entry name" value="GHMP_kinase_N_dom"/>
</dbReference>
<evidence type="ECO:0000256" key="6">
    <source>
        <dbReference type="ARBA" id="ARBA00022777"/>
    </source>
</evidence>
<evidence type="ECO:0000256" key="8">
    <source>
        <dbReference type="ARBA" id="ARBA00022842"/>
    </source>
</evidence>
<evidence type="ECO:0000313" key="17">
    <source>
        <dbReference type="Proteomes" id="UP000622245"/>
    </source>
</evidence>
<evidence type="ECO:0000256" key="10">
    <source>
        <dbReference type="ARBA" id="ARBA00023277"/>
    </source>
</evidence>
<dbReference type="InterPro" id="IPR022963">
    <property type="entry name" value="Galactokinase_bac"/>
</dbReference>
<keyword evidence="10 11" id="KW-0119">Carbohydrate metabolism</keyword>
<feature type="binding site" evidence="11">
    <location>
        <position position="136"/>
    </location>
    <ligand>
        <name>Mg(2+)</name>
        <dbReference type="ChEBI" id="CHEBI:18420"/>
    </ligand>
</feature>
<keyword evidence="2 11" id="KW-0963">Cytoplasm</keyword>
<evidence type="ECO:0000256" key="5">
    <source>
        <dbReference type="ARBA" id="ARBA00022741"/>
    </source>
</evidence>
<feature type="site" description="Transition state stabilizer" evidence="11">
    <location>
        <position position="35"/>
    </location>
</feature>
<dbReference type="PRINTS" id="PR00473">
    <property type="entry name" value="GALCTOKINASE"/>
</dbReference>
<evidence type="ECO:0000256" key="3">
    <source>
        <dbReference type="ARBA" id="ARBA00022679"/>
    </source>
</evidence>
<proteinExistence type="inferred from homology"/>
<comment type="function">
    <text evidence="11">Catalyzes the transfer of the gamma-phosphate of ATP to D-galactose to form alpha-D-galactose-1-phosphate (Gal-1-P).</text>
</comment>
<dbReference type="HAMAP" id="MF_00246">
    <property type="entry name" value="Galactokinase"/>
    <property type="match status" value="1"/>
</dbReference>
<keyword evidence="3 11" id="KW-0808">Transferase</keyword>
<comment type="similarity">
    <text evidence="1 11">Belongs to the GHMP kinase family. GalK subfamily.</text>
</comment>
<dbReference type="InterPro" id="IPR019539">
    <property type="entry name" value="GalKase_N"/>
</dbReference>
<feature type="binding site" evidence="11">
    <location>
        <position position="75"/>
    </location>
    <ligand>
        <name>ATP</name>
        <dbReference type="ChEBI" id="CHEBI:30616"/>
    </ligand>
</feature>
<evidence type="ECO:0000259" key="15">
    <source>
        <dbReference type="Pfam" id="PF10509"/>
    </source>
</evidence>
<dbReference type="Pfam" id="PF10509">
    <property type="entry name" value="GalKase_gal_bdg"/>
    <property type="match status" value="1"/>
</dbReference>
<dbReference type="InterPro" id="IPR006206">
    <property type="entry name" value="Mevalonate/galactokinase"/>
</dbReference>
<dbReference type="PIRSF" id="PIRSF000530">
    <property type="entry name" value="Galactokinase"/>
    <property type="match status" value="1"/>
</dbReference>
<keyword evidence="6 11" id="KW-0418">Kinase</keyword>
<evidence type="ECO:0000256" key="4">
    <source>
        <dbReference type="ARBA" id="ARBA00022723"/>
    </source>
</evidence>